<dbReference type="NCBIfam" id="NF037995">
    <property type="entry name" value="TRAP_S1"/>
    <property type="match status" value="1"/>
</dbReference>
<dbReference type="SUPFAM" id="SSF53850">
    <property type="entry name" value="Periplasmic binding protein-like II"/>
    <property type="match status" value="1"/>
</dbReference>
<dbReference type="InterPro" id="IPR038404">
    <property type="entry name" value="TRAP_DctP_sf"/>
</dbReference>
<keyword evidence="4 5" id="KW-0732">Signal</keyword>
<dbReference type="CDD" id="cd13679">
    <property type="entry name" value="PBP2_TRAP_YiaO_like"/>
    <property type="match status" value="1"/>
</dbReference>
<dbReference type="AlphaFoldDB" id="I3X497"/>
<dbReference type="PIRSF" id="PIRSF006470">
    <property type="entry name" value="DctB"/>
    <property type="match status" value="1"/>
</dbReference>
<dbReference type="NCBIfam" id="TIGR00787">
    <property type="entry name" value="dctP"/>
    <property type="match status" value="1"/>
</dbReference>
<dbReference type="PANTHER" id="PTHR33376:SF4">
    <property type="entry name" value="SIALIC ACID-BINDING PERIPLASMIC PROTEIN SIAP"/>
    <property type="match status" value="1"/>
</dbReference>
<evidence type="ECO:0000313" key="6">
    <source>
        <dbReference type="EMBL" id="AFL50703.1"/>
    </source>
</evidence>
<evidence type="ECO:0000313" key="7">
    <source>
        <dbReference type="Proteomes" id="UP000006180"/>
    </source>
</evidence>
<dbReference type="PANTHER" id="PTHR33376">
    <property type="match status" value="1"/>
</dbReference>
<dbReference type="KEGG" id="sfd:USDA257_c21210"/>
<evidence type="ECO:0000256" key="5">
    <source>
        <dbReference type="SAM" id="SignalP"/>
    </source>
</evidence>
<reference evidence="6 7" key="1">
    <citation type="journal article" date="2012" name="J. Bacteriol.">
        <title>Complete genome sequence of the broad-host-range strain Sinorhizobium fredii USDA257.</title>
        <authorList>
            <person name="Schuldes J."/>
            <person name="Rodriguez Orbegoso M."/>
            <person name="Schmeisser C."/>
            <person name="Krishnan H.B."/>
            <person name="Daniel R."/>
            <person name="Streit W.R."/>
        </authorList>
    </citation>
    <scope>NUCLEOTIDE SEQUENCE [LARGE SCALE GENOMIC DNA]</scope>
    <source>
        <strain evidence="6 7">USDA 257</strain>
    </source>
</reference>
<dbReference type="InterPro" id="IPR018389">
    <property type="entry name" value="DctP_fam"/>
</dbReference>
<feature type="chain" id="PRO_5003682206" evidence="5">
    <location>
        <begin position="25"/>
        <end position="337"/>
    </location>
</feature>
<accession>I3X497</accession>
<dbReference type="STRING" id="1185652.USDA257_c21210"/>
<evidence type="ECO:0000256" key="2">
    <source>
        <dbReference type="ARBA" id="ARBA00009023"/>
    </source>
</evidence>
<dbReference type="RefSeq" id="WP_014762873.1">
    <property type="nucleotide sequence ID" value="NC_018000.1"/>
</dbReference>
<dbReference type="EMBL" id="CP003563">
    <property type="protein sequence ID" value="AFL50703.1"/>
    <property type="molecule type" value="Genomic_DNA"/>
</dbReference>
<keyword evidence="3" id="KW-0813">Transport</keyword>
<gene>
    <name evidence="6" type="primary">yiaO1</name>
    <name evidence="6" type="ORF">USDA257_c21210</name>
</gene>
<proteinExistence type="inferred from homology"/>
<dbReference type="GO" id="GO:0055085">
    <property type="term" value="P:transmembrane transport"/>
    <property type="evidence" value="ECO:0007669"/>
    <property type="project" value="InterPro"/>
</dbReference>
<sequence>MRKTLMAVITGLMLASAAPLSASAEIHEQTLRFASAGAEGSPLVIGQRKFAEIVKEKSGGKIDVKVFPAGMLGGDLQSVTALQGGLLQMSVMNAGLMASLAPDFAVLDLPFLFESTKEADAVMDGEVGKTFAKQLDGKNLVVLAYWELGFRNLTNSRRPVEKVDDIEGLKIRVVQSPIYLEMFQALGANAVPMPFPEVYTALETGTVDGQENPAPSILTAKLNEVQKYITLTRHTYNPMVLLFSKPLWEKLDQDEKDLLQAAASEAAAFQRQLSRDADQKAVDALAASGMTVTKLPPEEIARFREKTKPVADKFAASANPDLVKALKETIERVRAAN</sequence>
<dbReference type="HOGENOM" id="CLU_036176_1_3_5"/>
<dbReference type="GO" id="GO:0030288">
    <property type="term" value="C:outer membrane-bounded periplasmic space"/>
    <property type="evidence" value="ECO:0007669"/>
    <property type="project" value="InterPro"/>
</dbReference>
<comment type="similarity">
    <text evidence="2">Belongs to the bacterial solute-binding protein 7 family.</text>
</comment>
<dbReference type="Gene3D" id="3.40.190.170">
    <property type="entry name" value="Bacterial extracellular solute-binding protein, family 7"/>
    <property type="match status" value="1"/>
</dbReference>
<dbReference type="InterPro" id="IPR004682">
    <property type="entry name" value="TRAP_DctP"/>
</dbReference>
<dbReference type="PATRIC" id="fig|1185652.3.peg.2188"/>
<evidence type="ECO:0000256" key="4">
    <source>
        <dbReference type="ARBA" id="ARBA00022729"/>
    </source>
</evidence>
<organism evidence="6 7">
    <name type="scientific">Sinorhizobium fredii (strain USDA 257)</name>
    <dbReference type="NCBI Taxonomy" id="1185652"/>
    <lineage>
        <taxon>Bacteria</taxon>
        <taxon>Pseudomonadati</taxon>
        <taxon>Pseudomonadota</taxon>
        <taxon>Alphaproteobacteria</taxon>
        <taxon>Hyphomicrobiales</taxon>
        <taxon>Rhizobiaceae</taxon>
        <taxon>Sinorhizobium/Ensifer group</taxon>
        <taxon>Sinorhizobium</taxon>
    </lineage>
</organism>
<protein>
    <submittedName>
        <fullName evidence="6">2,3-diketo-L-gulonate-binding periplasmic protein YiaO</fullName>
    </submittedName>
</protein>
<dbReference type="Proteomes" id="UP000006180">
    <property type="component" value="Chromosome"/>
</dbReference>
<evidence type="ECO:0000256" key="3">
    <source>
        <dbReference type="ARBA" id="ARBA00022448"/>
    </source>
</evidence>
<comment type="subcellular location">
    <subcellularLocation>
        <location evidence="1">Cell envelope</location>
    </subcellularLocation>
</comment>
<dbReference type="eggNOG" id="COG1638">
    <property type="taxonomic scope" value="Bacteria"/>
</dbReference>
<dbReference type="Pfam" id="PF03480">
    <property type="entry name" value="DctP"/>
    <property type="match status" value="1"/>
</dbReference>
<name>I3X497_SINF2</name>
<evidence type="ECO:0000256" key="1">
    <source>
        <dbReference type="ARBA" id="ARBA00004196"/>
    </source>
</evidence>
<feature type="signal peptide" evidence="5">
    <location>
        <begin position="1"/>
        <end position="24"/>
    </location>
</feature>